<evidence type="ECO:0000313" key="1">
    <source>
        <dbReference type="EMBL" id="SVD54504.1"/>
    </source>
</evidence>
<dbReference type="EMBL" id="UINC01157487">
    <property type="protein sequence ID" value="SVD54504.1"/>
    <property type="molecule type" value="Genomic_DNA"/>
</dbReference>
<dbReference type="AlphaFoldDB" id="A0A382W758"/>
<reference evidence="1" key="1">
    <citation type="submission" date="2018-05" db="EMBL/GenBank/DDBJ databases">
        <authorList>
            <person name="Lanie J.A."/>
            <person name="Ng W.-L."/>
            <person name="Kazmierczak K.M."/>
            <person name="Andrzejewski T.M."/>
            <person name="Davidsen T.M."/>
            <person name="Wayne K.J."/>
            <person name="Tettelin H."/>
            <person name="Glass J.I."/>
            <person name="Rusch D."/>
            <person name="Podicherti R."/>
            <person name="Tsui H.-C.T."/>
            <person name="Winkler M.E."/>
        </authorList>
    </citation>
    <scope>NUCLEOTIDE SEQUENCE</scope>
</reference>
<sequence length="178" mass="20388">GEEDGFDFLRFLNSSCHKIFKQIPYAKSIRTYDHTRLELLTTCRGQPPQVSHQLNLTQADNWRGSQPVITSYLDIKQFEYPVDRIIPQLIDDEIPELKPESTWILFVRSPESQHVLTKRIKYSTQLLIELCQNGETVGTVLDKLACTLKVPSKQQLAFETECCSFLNALAKEGIVAFI</sequence>
<name>A0A382W758_9ZZZZ</name>
<feature type="non-terminal residue" evidence="1">
    <location>
        <position position="1"/>
    </location>
</feature>
<evidence type="ECO:0008006" key="2">
    <source>
        <dbReference type="Google" id="ProtNLM"/>
    </source>
</evidence>
<accession>A0A382W758</accession>
<organism evidence="1">
    <name type="scientific">marine metagenome</name>
    <dbReference type="NCBI Taxonomy" id="408172"/>
    <lineage>
        <taxon>unclassified sequences</taxon>
        <taxon>metagenomes</taxon>
        <taxon>ecological metagenomes</taxon>
    </lineage>
</organism>
<proteinExistence type="predicted"/>
<gene>
    <name evidence="1" type="ORF">METZ01_LOCUS407358</name>
</gene>
<protein>
    <recommendedName>
        <fullName evidence="2">DNA-binding domain-containing protein</fullName>
    </recommendedName>
</protein>